<dbReference type="PRINTS" id="PR00504">
    <property type="entry name" value="CHROMODOMAIN"/>
</dbReference>
<evidence type="ECO:0000256" key="1">
    <source>
        <dbReference type="ARBA" id="ARBA00004123"/>
    </source>
</evidence>
<dbReference type="PANTHER" id="PTHR22812">
    <property type="entry name" value="CHROMOBOX PROTEIN"/>
    <property type="match status" value="1"/>
</dbReference>
<evidence type="ECO:0000256" key="3">
    <source>
        <dbReference type="SAM" id="MobiDB-lite"/>
    </source>
</evidence>
<comment type="caution">
    <text evidence="5">The sequence shown here is derived from an EMBL/GenBank/DDBJ whole genome shotgun (WGS) entry which is preliminary data.</text>
</comment>
<dbReference type="InterPro" id="IPR017984">
    <property type="entry name" value="Chromo_dom_subgr"/>
</dbReference>
<dbReference type="PROSITE" id="PS50013">
    <property type="entry name" value="CHROMO_2"/>
    <property type="match status" value="1"/>
</dbReference>
<dbReference type="InterPro" id="IPR023780">
    <property type="entry name" value="Chromo_domain"/>
</dbReference>
<dbReference type="SMART" id="SM00298">
    <property type="entry name" value="CHROMO"/>
    <property type="match status" value="1"/>
</dbReference>
<dbReference type="SUPFAM" id="SSF54160">
    <property type="entry name" value="Chromo domain-like"/>
    <property type="match status" value="1"/>
</dbReference>
<evidence type="ECO:0000256" key="2">
    <source>
        <dbReference type="ARBA" id="ARBA00023242"/>
    </source>
</evidence>
<dbReference type="InterPro" id="IPR023779">
    <property type="entry name" value="Chromodomain_CS"/>
</dbReference>
<dbReference type="AlphaFoldDB" id="A0A9N9BRL9"/>
<evidence type="ECO:0000259" key="4">
    <source>
        <dbReference type="PROSITE" id="PS50013"/>
    </source>
</evidence>
<dbReference type="Gene3D" id="2.40.50.40">
    <property type="match status" value="1"/>
</dbReference>
<keyword evidence="6" id="KW-1185">Reference proteome</keyword>
<dbReference type="InterPro" id="IPR016197">
    <property type="entry name" value="Chromo-like_dom_sf"/>
</dbReference>
<name>A0A9N9BRL9_9GLOM</name>
<dbReference type="OrthoDB" id="433924at2759"/>
<dbReference type="PROSITE" id="PS00598">
    <property type="entry name" value="CHROMO_1"/>
    <property type="match status" value="1"/>
</dbReference>
<evidence type="ECO:0000313" key="5">
    <source>
        <dbReference type="EMBL" id="CAG8574882.1"/>
    </source>
</evidence>
<dbReference type="Proteomes" id="UP000789706">
    <property type="component" value="Unassembled WGS sequence"/>
</dbReference>
<dbReference type="Pfam" id="PF00385">
    <property type="entry name" value="Chromo"/>
    <property type="match status" value="1"/>
</dbReference>
<feature type="domain" description="Chromo" evidence="4">
    <location>
        <begin position="22"/>
        <end position="81"/>
    </location>
</feature>
<keyword evidence="2" id="KW-0539">Nucleus</keyword>
<accession>A0A9N9BRL9</accession>
<comment type="subcellular location">
    <subcellularLocation>
        <location evidence="1">Nucleus</location>
    </subcellularLocation>
</comment>
<gene>
    <name evidence="5" type="ORF">DEBURN_LOCUS8275</name>
</gene>
<organism evidence="5 6">
    <name type="scientific">Diversispora eburnea</name>
    <dbReference type="NCBI Taxonomy" id="1213867"/>
    <lineage>
        <taxon>Eukaryota</taxon>
        <taxon>Fungi</taxon>
        <taxon>Fungi incertae sedis</taxon>
        <taxon>Mucoromycota</taxon>
        <taxon>Glomeromycotina</taxon>
        <taxon>Glomeromycetes</taxon>
        <taxon>Diversisporales</taxon>
        <taxon>Diversisporaceae</taxon>
        <taxon>Diversispora</taxon>
    </lineage>
</organism>
<dbReference type="InterPro" id="IPR000953">
    <property type="entry name" value="Chromo/chromo_shadow_dom"/>
</dbReference>
<feature type="region of interest" description="Disordered" evidence="3">
    <location>
        <begin position="156"/>
        <end position="180"/>
    </location>
</feature>
<reference evidence="5" key="1">
    <citation type="submission" date="2021-06" db="EMBL/GenBank/DDBJ databases">
        <authorList>
            <person name="Kallberg Y."/>
            <person name="Tangrot J."/>
            <person name="Rosling A."/>
        </authorList>
    </citation>
    <scope>NUCLEOTIDE SEQUENCE</scope>
    <source>
        <strain evidence="5">AZ414A</strain>
    </source>
</reference>
<sequence>MVSEIQFIDDDLANTSLDEDEYIVEKIISHRRKLNGEYQYFLKWKGYPDEESSWENESNIYSEEIIQEYWNKRGGRPNSSRRFFNQKSNNQIRHHNNSGNNNIRNDKGTNHQNSSKKHNNNVMEIEYINHDSSESLILENNKNYRCRRRGNFEEMEFEEENDDDNGNESSDEDYSRNYRKNYHRVKSVQRNNRIIRVRDDLHTPWGIGGLEEMDSWEEYIESVDYITREGGELLVYVTW</sequence>
<dbReference type="EMBL" id="CAJVPK010001173">
    <property type="protein sequence ID" value="CAG8574882.1"/>
    <property type="molecule type" value="Genomic_DNA"/>
</dbReference>
<proteinExistence type="predicted"/>
<evidence type="ECO:0000313" key="6">
    <source>
        <dbReference type="Proteomes" id="UP000789706"/>
    </source>
</evidence>
<protein>
    <submittedName>
        <fullName evidence="5">6928_t:CDS:1</fullName>
    </submittedName>
</protein>
<dbReference type="CDD" id="cd00024">
    <property type="entry name" value="CD_CSD"/>
    <property type="match status" value="1"/>
</dbReference>
<dbReference type="InterPro" id="IPR051219">
    <property type="entry name" value="Heterochromatin_chromo-domain"/>
</dbReference>
<dbReference type="GO" id="GO:0005634">
    <property type="term" value="C:nucleus"/>
    <property type="evidence" value="ECO:0007669"/>
    <property type="project" value="UniProtKB-SubCell"/>
</dbReference>
<feature type="compositionally biased region" description="Acidic residues" evidence="3">
    <location>
        <begin position="156"/>
        <end position="172"/>
    </location>
</feature>
<feature type="region of interest" description="Disordered" evidence="3">
    <location>
        <begin position="88"/>
        <end position="119"/>
    </location>
</feature>